<feature type="chain" id="PRO_5039221917" description="Lipoprotein" evidence="2">
    <location>
        <begin position="44"/>
        <end position="205"/>
    </location>
</feature>
<reference evidence="3 4" key="1">
    <citation type="submission" date="2015-02" db="EMBL/GenBank/DDBJ databases">
        <authorList>
            <person name="Ju K.-S."/>
            <person name="Doroghazi J.R."/>
            <person name="Metcalf W."/>
        </authorList>
    </citation>
    <scope>NUCLEOTIDE SEQUENCE [LARGE SCALE GENOMIC DNA]</scope>
    <source>
        <strain evidence="3 4">ATCC 31215</strain>
    </source>
</reference>
<evidence type="ECO:0000256" key="1">
    <source>
        <dbReference type="SAM" id="MobiDB-lite"/>
    </source>
</evidence>
<keyword evidence="2" id="KW-0732">Signal</keyword>
<organism evidence="3 4">
    <name type="scientific">Streptomyces rubellomurinus (strain ATCC 31215)</name>
    <dbReference type="NCBI Taxonomy" id="359131"/>
    <lineage>
        <taxon>Bacteria</taxon>
        <taxon>Bacillati</taxon>
        <taxon>Actinomycetota</taxon>
        <taxon>Actinomycetes</taxon>
        <taxon>Kitasatosporales</taxon>
        <taxon>Streptomycetaceae</taxon>
        <taxon>Streptomyces</taxon>
    </lineage>
</organism>
<dbReference type="EMBL" id="JZKH01000067">
    <property type="protein sequence ID" value="KJS59499.1"/>
    <property type="molecule type" value="Genomic_DNA"/>
</dbReference>
<dbReference type="AlphaFoldDB" id="A0A0F2T8E4"/>
<feature type="region of interest" description="Disordered" evidence="1">
    <location>
        <begin position="1"/>
        <end position="21"/>
    </location>
</feature>
<evidence type="ECO:0008006" key="5">
    <source>
        <dbReference type="Google" id="ProtNLM"/>
    </source>
</evidence>
<evidence type="ECO:0000256" key="2">
    <source>
        <dbReference type="SAM" id="SignalP"/>
    </source>
</evidence>
<feature type="signal peptide" evidence="2">
    <location>
        <begin position="1"/>
        <end position="43"/>
    </location>
</feature>
<accession>A0A0F2T8E4</accession>
<name>A0A0F2T8E4_STRR3</name>
<dbReference type="PATRIC" id="fig|359131.3.peg.6609"/>
<sequence length="205" mass="20479">MTPGAEPGHDHGMRTNHPGRGRLTIPAAALLALLAAGCGSTTAAPGALKPPSRAATAAVPTVPADFPCPGETPGPTPNITLKVEVSASAAPGDHYAENHGFKVPIPLHGQSRCDGLAAAQRVKGALEPLRARHDFTKEGTRGLLTGLGYPAGRVDVQELGAAGVAFTAGDGRLCLSGTVGSGATTVESFAGYPDGTGCEPPRGGH</sequence>
<evidence type="ECO:0000313" key="3">
    <source>
        <dbReference type="EMBL" id="KJS59499.1"/>
    </source>
</evidence>
<dbReference type="Proteomes" id="UP000033699">
    <property type="component" value="Unassembled WGS sequence"/>
</dbReference>
<dbReference type="OrthoDB" id="4159552at2"/>
<proteinExistence type="predicted"/>
<protein>
    <recommendedName>
        <fullName evidence="5">Lipoprotein</fullName>
    </recommendedName>
</protein>
<gene>
    <name evidence="3" type="ORF">VM95_27000</name>
</gene>
<comment type="caution">
    <text evidence="3">The sequence shown here is derived from an EMBL/GenBank/DDBJ whole genome shotgun (WGS) entry which is preliminary data.</text>
</comment>
<evidence type="ECO:0000313" key="4">
    <source>
        <dbReference type="Proteomes" id="UP000033699"/>
    </source>
</evidence>
<keyword evidence="4" id="KW-1185">Reference proteome</keyword>